<dbReference type="OrthoDB" id="10686910at2759"/>
<evidence type="ECO:0000313" key="1">
    <source>
        <dbReference type="EMBL" id="KAA6373020.1"/>
    </source>
</evidence>
<evidence type="ECO:0000313" key="2">
    <source>
        <dbReference type="Proteomes" id="UP000324800"/>
    </source>
</evidence>
<dbReference type="Proteomes" id="UP000324800">
    <property type="component" value="Unassembled WGS sequence"/>
</dbReference>
<accession>A0A5J4USB5</accession>
<comment type="caution">
    <text evidence="1">The sequence shown here is derived from an EMBL/GenBank/DDBJ whole genome shotgun (WGS) entry which is preliminary data.</text>
</comment>
<organism evidence="1 2">
    <name type="scientific">Streblomastix strix</name>
    <dbReference type="NCBI Taxonomy" id="222440"/>
    <lineage>
        <taxon>Eukaryota</taxon>
        <taxon>Metamonada</taxon>
        <taxon>Preaxostyla</taxon>
        <taxon>Oxymonadida</taxon>
        <taxon>Streblomastigidae</taxon>
        <taxon>Streblomastix</taxon>
    </lineage>
</organism>
<dbReference type="AlphaFoldDB" id="A0A5J4USB5"/>
<dbReference type="EMBL" id="SNRW01013083">
    <property type="protein sequence ID" value="KAA6373020.1"/>
    <property type="molecule type" value="Genomic_DNA"/>
</dbReference>
<proteinExistence type="predicted"/>
<feature type="non-terminal residue" evidence="1">
    <location>
        <position position="962"/>
    </location>
</feature>
<sequence length="962" mass="106681">MQKESSQHLFTLQDSQLDASEMRAELWGASASLIQCNGLERSIISGLRVSGCKSEFGLSNGAAFEVILGELLLIDIKVERVIMIQNENERNSDINQKNKMLGLIIMKENAKLLKLEKCLISNISIYNKGSVIQMNGGLGSKLELGNGLILRDVYITNGSSAVDVQPTGPCTVLAEGVTLSGITVQSAIKVDMKTYDVSLQFRRCVFSENKATIGANIYIEYKKSSQRIHRESFLGCFAVASTSHDQEISVCYTIGDNTSEIFIDERDLLHSSWQRQNSSEYVWFIANEDQAHYFDHTSLCNSSSTPCDSFQMIKGFSRQYSNIKIETLQFCEGIYNSPQISLPIDQCRSIHIVGYGSSVTDIRSQRDNQNVLIQGADGQSVIIERLRLSLTTDAPSVGFVHSKGYNAALILSEVRVSGDFGTQPSTSTLDPAYLFRSEGIVFLEDVHIENVYMKKGSIILAEQTRKADFAFASSGIQWIGMRSPGFYGCYFSQVTSNESGLISIVDSYSQSNSVHTQNYMKQSNLIESPAFVIQDTIFSSCVTSVSVADTETKGGILRIISKGVKVDIFNSDFRRCTVYGRNMVYIGWNGDDSVYSGIKIIKITDTFFTGCNSLIPGMRIINNDTIVLVDKVVPNSETNIFQNEIYTKDNPTYDDIYNHGLILLESLNTGDNKGISPAVFAIQSIYVAGCHSVVGSGIATSKVTVQITDSVFLQPICCGNIIYMNQTNGTIQSTTIKGRFGLYQDPLLLLDKRELVDLKGEQCPGQPLYLSSSEHGLVYMTQGYYEIDSGTFEQTKIGGIKVDSANAVIKGVSFIEPQTNEGAFFDGSLYQIVCIGQSTVAVQDLIVNNYDEYYCQYRDTNKEQETWGLQKNDASQCNFGVVKEEQCKITISQLWKSLDIPNPIITSAKVKVNISDDIQPLRFELEGNNFFPLFFKAQVGELRPKTLEEIHEEVKGNMQLAK</sequence>
<protein>
    <submittedName>
        <fullName evidence="1">Uncharacterized protein</fullName>
    </submittedName>
</protein>
<reference evidence="1 2" key="1">
    <citation type="submission" date="2019-03" db="EMBL/GenBank/DDBJ databases">
        <title>Single cell metagenomics reveals metabolic interactions within the superorganism composed of flagellate Streblomastix strix and complex community of Bacteroidetes bacteria on its surface.</title>
        <authorList>
            <person name="Treitli S.C."/>
            <person name="Kolisko M."/>
            <person name="Husnik F."/>
            <person name="Keeling P."/>
            <person name="Hampl V."/>
        </authorList>
    </citation>
    <scope>NUCLEOTIDE SEQUENCE [LARGE SCALE GENOMIC DNA]</scope>
    <source>
        <strain evidence="1">ST1C</strain>
    </source>
</reference>
<name>A0A5J4USB5_9EUKA</name>
<gene>
    <name evidence="1" type="ORF">EZS28_031453</name>
</gene>